<dbReference type="GO" id="GO:0004842">
    <property type="term" value="F:ubiquitin-protein transferase activity"/>
    <property type="evidence" value="ECO:0007669"/>
    <property type="project" value="TreeGrafter"/>
</dbReference>
<dbReference type="PANTHER" id="PTHR24171:SF8">
    <property type="entry name" value="BRCA1-ASSOCIATED RING DOMAIN PROTEIN 1"/>
    <property type="match status" value="1"/>
</dbReference>
<evidence type="ECO:0000313" key="5">
    <source>
        <dbReference type="EMBL" id="KAI7790986.1"/>
    </source>
</evidence>
<evidence type="ECO:0000313" key="6">
    <source>
        <dbReference type="Proteomes" id="UP001059041"/>
    </source>
</evidence>
<dbReference type="AlphaFoldDB" id="A0A9W7T6K2"/>
<dbReference type="EMBL" id="JAFHDT010000025">
    <property type="protein sequence ID" value="KAI7790986.1"/>
    <property type="molecule type" value="Genomic_DNA"/>
</dbReference>
<dbReference type="InterPro" id="IPR036770">
    <property type="entry name" value="Ankyrin_rpt-contain_sf"/>
</dbReference>
<dbReference type="Pfam" id="PF12796">
    <property type="entry name" value="Ank_2"/>
    <property type="match status" value="1"/>
</dbReference>
<reference evidence="5" key="1">
    <citation type="submission" date="2021-02" db="EMBL/GenBank/DDBJ databases">
        <title>Comparative genomics reveals that relaxation of natural selection precedes convergent phenotypic evolution of cavefish.</title>
        <authorList>
            <person name="Peng Z."/>
        </authorList>
    </citation>
    <scope>NUCLEOTIDE SEQUENCE</scope>
    <source>
        <tissue evidence="5">Muscle</tissue>
    </source>
</reference>
<feature type="compositionally biased region" description="Low complexity" evidence="4">
    <location>
        <begin position="288"/>
        <end position="308"/>
    </location>
</feature>
<dbReference type="PROSITE" id="PS50297">
    <property type="entry name" value="ANK_REP_REGION"/>
    <property type="match status" value="1"/>
</dbReference>
<comment type="caution">
    <text evidence="5">The sequence shown here is derived from an EMBL/GenBank/DDBJ whole genome shotgun (WGS) entry which is preliminary data.</text>
</comment>
<accession>A0A9W7T6K2</accession>
<evidence type="ECO:0000256" key="3">
    <source>
        <dbReference type="PROSITE-ProRule" id="PRU00023"/>
    </source>
</evidence>
<feature type="repeat" description="ANK" evidence="3">
    <location>
        <begin position="80"/>
        <end position="112"/>
    </location>
</feature>
<dbReference type="PANTHER" id="PTHR24171">
    <property type="entry name" value="ANKYRIN REPEAT DOMAIN-CONTAINING PROTEIN 39-RELATED"/>
    <property type="match status" value="1"/>
</dbReference>
<organism evidence="5 6">
    <name type="scientific">Triplophysa rosa</name>
    <name type="common">Cave loach</name>
    <dbReference type="NCBI Taxonomy" id="992332"/>
    <lineage>
        <taxon>Eukaryota</taxon>
        <taxon>Metazoa</taxon>
        <taxon>Chordata</taxon>
        <taxon>Craniata</taxon>
        <taxon>Vertebrata</taxon>
        <taxon>Euteleostomi</taxon>
        <taxon>Actinopterygii</taxon>
        <taxon>Neopterygii</taxon>
        <taxon>Teleostei</taxon>
        <taxon>Ostariophysi</taxon>
        <taxon>Cypriniformes</taxon>
        <taxon>Nemacheilidae</taxon>
        <taxon>Triplophysa</taxon>
    </lineage>
</organism>
<evidence type="ECO:0000256" key="2">
    <source>
        <dbReference type="ARBA" id="ARBA00023043"/>
    </source>
</evidence>
<dbReference type="Gene3D" id="1.25.40.20">
    <property type="entry name" value="Ankyrin repeat-containing domain"/>
    <property type="match status" value="1"/>
</dbReference>
<keyword evidence="2 3" id="KW-0040">ANK repeat</keyword>
<evidence type="ECO:0000256" key="1">
    <source>
        <dbReference type="ARBA" id="ARBA00022737"/>
    </source>
</evidence>
<feature type="region of interest" description="Disordered" evidence="4">
    <location>
        <begin position="195"/>
        <end position="218"/>
    </location>
</feature>
<dbReference type="InterPro" id="IPR002110">
    <property type="entry name" value="Ankyrin_rpt"/>
</dbReference>
<dbReference type="Proteomes" id="UP001059041">
    <property type="component" value="Linkage Group LG25"/>
</dbReference>
<feature type="repeat" description="ANK" evidence="3">
    <location>
        <begin position="160"/>
        <end position="192"/>
    </location>
</feature>
<dbReference type="GO" id="GO:0085020">
    <property type="term" value="P:protein K6-linked ubiquitination"/>
    <property type="evidence" value="ECO:0007669"/>
    <property type="project" value="TreeGrafter"/>
</dbReference>
<protein>
    <submittedName>
        <fullName evidence="5">Uncharacterized protein</fullName>
    </submittedName>
</protein>
<keyword evidence="6" id="KW-1185">Reference proteome</keyword>
<dbReference type="PROSITE" id="PS50088">
    <property type="entry name" value="ANK_REPEAT"/>
    <property type="match status" value="2"/>
</dbReference>
<name>A0A9W7T6K2_TRIRA</name>
<sequence>MQRPDLEETDHRVVLRNEKFLNILEEVMELNWLHGKTQPEKKELLVKTLPSIASGAVENNDFISLQVLLEQMDVNSGGYDKKTPLHTACQVGNEEMVMFLLDNGASSQSEDRTMSKDKGPQSGQCPMYSAIKNRAVQKRDYALLHAWFLSGVDMDNKDYNGRTVMHEAVRLQDNTMISKLLEYGATPLHLNQAEEAAQGESNVPVRRSSRLASKSSSLPSINDWPLPKILEILFRANVPVPKGATHEDLFILICENDDVSSTELLPPPPFSSKKNTQKRRNSEPVYTPAEATPKRAAGAAGSARTSHATVQSNDPVLSALSSIKSSLSDMNTSIQALESVIRQIPVSTVRRHRTSHRLRKSQRGLPGMVFLGGVELLSRLNRESHPRCCCFPVLLFLELMRRTGNLEQSHTAKCEFSKSANKRYLSSNFDLGFS</sequence>
<evidence type="ECO:0000256" key="4">
    <source>
        <dbReference type="SAM" id="MobiDB-lite"/>
    </source>
</evidence>
<dbReference type="GO" id="GO:0031436">
    <property type="term" value="C:BRCA1-BARD1 complex"/>
    <property type="evidence" value="ECO:0007669"/>
    <property type="project" value="TreeGrafter"/>
</dbReference>
<dbReference type="GO" id="GO:0070531">
    <property type="term" value="C:BRCA1-A complex"/>
    <property type="evidence" value="ECO:0007669"/>
    <property type="project" value="TreeGrafter"/>
</dbReference>
<feature type="region of interest" description="Disordered" evidence="4">
    <location>
        <begin position="263"/>
        <end position="311"/>
    </location>
</feature>
<gene>
    <name evidence="5" type="ORF">IRJ41_006379</name>
</gene>
<keyword evidence="1" id="KW-0677">Repeat</keyword>
<dbReference type="SUPFAM" id="SSF48403">
    <property type="entry name" value="Ankyrin repeat"/>
    <property type="match status" value="1"/>
</dbReference>
<proteinExistence type="predicted"/>
<dbReference type="SMART" id="SM00248">
    <property type="entry name" value="ANK"/>
    <property type="match status" value="2"/>
</dbReference>